<dbReference type="Proteomes" id="UP000182932">
    <property type="component" value="Unassembled WGS sequence"/>
</dbReference>
<dbReference type="GO" id="GO:0005975">
    <property type="term" value="P:carbohydrate metabolic process"/>
    <property type="evidence" value="ECO:0007669"/>
    <property type="project" value="InterPro"/>
</dbReference>
<gene>
    <name evidence="1" type="ORF">SAMN04487940_1164</name>
</gene>
<name>A0A975WD27_9RHOB</name>
<organism evidence="1 2">
    <name type="scientific">Marinovum algicola</name>
    <dbReference type="NCBI Taxonomy" id="42444"/>
    <lineage>
        <taxon>Bacteria</taxon>
        <taxon>Pseudomonadati</taxon>
        <taxon>Pseudomonadota</taxon>
        <taxon>Alphaproteobacteria</taxon>
        <taxon>Rhodobacterales</taxon>
        <taxon>Roseobacteraceae</taxon>
        <taxon>Marinovum</taxon>
    </lineage>
</organism>
<evidence type="ECO:0000313" key="2">
    <source>
        <dbReference type="Proteomes" id="UP000182932"/>
    </source>
</evidence>
<reference evidence="1 2" key="1">
    <citation type="submission" date="2016-10" db="EMBL/GenBank/DDBJ databases">
        <authorList>
            <person name="Varghese N."/>
            <person name="Submissions S."/>
        </authorList>
    </citation>
    <scope>NUCLEOTIDE SEQUENCE [LARGE SCALE GENOMIC DNA]</scope>
    <source>
        <strain evidence="1 2">FF3</strain>
    </source>
</reference>
<dbReference type="InterPro" id="IPR012341">
    <property type="entry name" value="6hp_glycosidase-like_sf"/>
</dbReference>
<dbReference type="InterPro" id="IPR008928">
    <property type="entry name" value="6-hairpin_glycosidase_sf"/>
</dbReference>
<protein>
    <submittedName>
        <fullName evidence="1">Mannose or cellobiose epimerase, N-acyl-D-glucosamine 2-epimerase family</fullName>
    </submittedName>
</protein>
<dbReference type="RefSeq" id="WP_074837931.1">
    <property type="nucleotide sequence ID" value="NZ_FNYY01000016.1"/>
</dbReference>
<accession>A0A975WD27</accession>
<evidence type="ECO:0000313" key="1">
    <source>
        <dbReference type="EMBL" id="SEJ97517.1"/>
    </source>
</evidence>
<keyword evidence="2" id="KW-1185">Reference proteome</keyword>
<dbReference type="GeneID" id="80819932"/>
<dbReference type="AlphaFoldDB" id="A0A975WD27"/>
<comment type="caution">
    <text evidence="1">The sequence shown here is derived from an EMBL/GenBank/DDBJ whole genome shotgun (WGS) entry which is preliminary data.</text>
</comment>
<dbReference type="SUPFAM" id="SSF48208">
    <property type="entry name" value="Six-hairpin glycosidases"/>
    <property type="match status" value="1"/>
</dbReference>
<dbReference type="EMBL" id="FNYY01000016">
    <property type="protein sequence ID" value="SEJ97517.1"/>
    <property type="molecule type" value="Genomic_DNA"/>
</dbReference>
<sequence length="399" mass="43802">MTPDWMRDAARRYESCNRATLRWLVARDDPGAGFLDTKVHSITGQDYDATSGLRGPGYTYGWIQGRGLEALATFAGHYRGTDAAFAAELETAASALYRRLAELHARDGHAYFLYDRDLRPVVSRDGDLAPQTEAGAIFSYSDAFVAKGLCAAAPLFAPEAQTRHLASLMSVIDAIEDGRFQMDETRPLLPASVDAEPDDFGPRMILLAAAGLLHRLGHSDKTGFADRFIDHVLERHFDPASGLLLTIRGEDICNIGHAVEFCGFAFEHLLTRPDDPRIAPLVDILLRCLAVGMQGPGIALYLSARTGDLASPYFPWWPMPEAIRACALGFQLTGDRRLIAPWQEADAAFFSHYWRDDKSFAYQTRTLEGPVDFVPATPDLDPGYHTGLSLLAAIRAIGA</sequence>
<dbReference type="Gene3D" id="1.50.10.10">
    <property type="match status" value="1"/>
</dbReference>
<proteinExistence type="predicted"/>